<protein>
    <submittedName>
        <fullName evidence="2">Uncharacterized protein</fullName>
    </submittedName>
</protein>
<evidence type="ECO:0000313" key="3">
    <source>
        <dbReference type="Proteomes" id="UP000838878"/>
    </source>
</evidence>
<feature type="region of interest" description="Disordered" evidence="1">
    <location>
        <begin position="157"/>
        <end position="177"/>
    </location>
</feature>
<feature type="non-terminal residue" evidence="2">
    <location>
        <position position="213"/>
    </location>
</feature>
<reference evidence="2" key="1">
    <citation type="submission" date="2021-12" db="EMBL/GenBank/DDBJ databases">
        <authorList>
            <person name="Martin H S."/>
        </authorList>
    </citation>
    <scope>NUCLEOTIDE SEQUENCE</scope>
</reference>
<gene>
    <name evidence="2" type="ORF">BINO364_LOCUS7956</name>
</gene>
<feature type="compositionally biased region" description="Basic residues" evidence="1">
    <location>
        <begin position="157"/>
        <end position="172"/>
    </location>
</feature>
<evidence type="ECO:0000313" key="2">
    <source>
        <dbReference type="EMBL" id="CAH0721921.1"/>
    </source>
</evidence>
<keyword evidence="3" id="KW-1185">Reference proteome</keyword>
<accession>A0A8J9YD46</accession>
<dbReference type="EMBL" id="OV170223">
    <property type="protein sequence ID" value="CAH0721921.1"/>
    <property type="molecule type" value="Genomic_DNA"/>
</dbReference>
<name>A0A8J9YD46_9NEOP</name>
<dbReference type="AlphaFoldDB" id="A0A8J9YD46"/>
<sequence>MDLHNREGGAPPPLTHSSLPCTVSDITDMESLINAIKKLSTCITDAVYDSKSVTAANKRLIAATADEIKRVAEIVPRVINAEHRPEPTPQPADDLKSEIISAVRQELADFKRQTIVATTTNQQRQGPASVLCTSCEHGLQKATTITTDNATGHQAGAHHHLKKRRASHRRTRYPLGGHLCPSRTPILPRPEYILSLIINSGSNSTVRHSYKPL</sequence>
<dbReference type="Proteomes" id="UP000838878">
    <property type="component" value="Chromosome 3"/>
</dbReference>
<evidence type="ECO:0000256" key="1">
    <source>
        <dbReference type="SAM" id="MobiDB-lite"/>
    </source>
</evidence>
<dbReference type="OrthoDB" id="6932168at2759"/>
<proteinExistence type="predicted"/>
<organism evidence="2 3">
    <name type="scientific">Brenthis ino</name>
    <name type="common">lesser marbled fritillary</name>
    <dbReference type="NCBI Taxonomy" id="405034"/>
    <lineage>
        <taxon>Eukaryota</taxon>
        <taxon>Metazoa</taxon>
        <taxon>Ecdysozoa</taxon>
        <taxon>Arthropoda</taxon>
        <taxon>Hexapoda</taxon>
        <taxon>Insecta</taxon>
        <taxon>Pterygota</taxon>
        <taxon>Neoptera</taxon>
        <taxon>Endopterygota</taxon>
        <taxon>Lepidoptera</taxon>
        <taxon>Glossata</taxon>
        <taxon>Ditrysia</taxon>
        <taxon>Papilionoidea</taxon>
        <taxon>Nymphalidae</taxon>
        <taxon>Heliconiinae</taxon>
        <taxon>Argynnini</taxon>
        <taxon>Brenthis</taxon>
    </lineage>
</organism>